<reference evidence="2 3" key="1">
    <citation type="journal article" date="2022" name="G3 (Bethesda)">
        <title>Whole-genome sequence and methylome profiling of the almond [Prunus dulcis (Mill.) D.A. Webb] cultivar 'Nonpareil'.</title>
        <authorList>
            <person name="D'Amico-Willman K.M."/>
            <person name="Ouma W.Z."/>
            <person name="Meulia T."/>
            <person name="Sideli G.M."/>
            <person name="Gradziel T.M."/>
            <person name="Fresnedo-Ramirez J."/>
        </authorList>
    </citation>
    <scope>NUCLEOTIDE SEQUENCE [LARGE SCALE GENOMIC DNA]</scope>
    <source>
        <strain evidence="2">Clone GOH B32 T37-40</strain>
    </source>
</reference>
<evidence type="ECO:0000313" key="2">
    <source>
        <dbReference type="EMBL" id="KAI5332203.1"/>
    </source>
</evidence>
<dbReference type="PANTHER" id="PTHR45923:SF20">
    <property type="entry name" value="PROTEIN ROOT HAIR DEFECTIVE 3 HOMOLOG 2"/>
    <property type="match status" value="1"/>
</dbReference>
<gene>
    <name evidence="2" type="ORF">L3X38_022332</name>
</gene>
<dbReference type="InterPro" id="IPR046758">
    <property type="entry name" value="Sey1/RHD3-like_3HB"/>
</dbReference>
<dbReference type="AlphaFoldDB" id="A0AAD4VWZ6"/>
<dbReference type="EMBL" id="JAJFAZ020000004">
    <property type="protein sequence ID" value="KAI5332203.1"/>
    <property type="molecule type" value="Genomic_DNA"/>
</dbReference>
<dbReference type="InterPro" id="IPR008803">
    <property type="entry name" value="RHD3/Sey1"/>
</dbReference>
<dbReference type="Pfam" id="PF20428">
    <property type="entry name" value="Sey1_3HB"/>
    <property type="match status" value="1"/>
</dbReference>
<dbReference type="GO" id="GO:0016320">
    <property type="term" value="P:endoplasmic reticulum membrane fusion"/>
    <property type="evidence" value="ECO:0007669"/>
    <property type="project" value="TreeGrafter"/>
</dbReference>
<accession>A0AAD4VWZ6</accession>
<organism evidence="2 3">
    <name type="scientific">Prunus dulcis</name>
    <name type="common">Almond</name>
    <name type="synonym">Amygdalus dulcis</name>
    <dbReference type="NCBI Taxonomy" id="3755"/>
    <lineage>
        <taxon>Eukaryota</taxon>
        <taxon>Viridiplantae</taxon>
        <taxon>Streptophyta</taxon>
        <taxon>Embryophyta</taxon>
        <taxon>Tracheophyta</taxon>
        <taxon>Spermatophyta</taxon>
        <taxon>Magnoliopsida</taxon>
        <taxon>eudicotyledons</taxon>
        <taxon>Gunneridae</taxon>
        <taxon>Pentapetalae</taxon>
        <taxon>rosids</taxon>
        <taxon>fabids</taxon>
        <taxon>Rosales</taxon>
        <taxon>Rosaceae</taxon>
        <taxon>Amygdaloideae</taxon>
        <taxon>Amygdaleae</taxon>
        <taxon>Prunus</taxon>
    </lineage>
</organism>
<feature type="domain" description="Sey1/RHD3-like three-helix bundle" evidence="1">
    <location>
        <begin position="18"/>
        <end position="86"/>
    </location>
</feature>
<protein>
    <recommendedName>
        <fullName evidence="1">Sey1/RHD3-like three-helix bundle domain-containing protein</fullName>
    </recommendedName>
</protein>
<evidence type="ECO:0000259" key="1">
    <source>
        <dbReference type="Pfam" id="PF20428"/>
    </source>
</evidence>
<keyword evidence="3" id="KW-1185">Reference proteome</keyword>
<comment type="caution">
    <text evidence="2">The sequence shown here is derived from an EMBL/GenBank/DDBJ whole genome shotgun (WGS) entry which is preliminary data.</text>
</comment>
<sequence>MRIGWHWKKLSKRGPVQGFGKRLSSILGTYLSEYDMEAVYFDEGVRNSKRQLLESKDIGCLFTPAYTTMLGHLRSQALSSMLEFDKDVQMLPYKQADWDASRIHGKNLNVI</sequence>
<dbReference type="Proteomes" id="UP001054821">
    <property type="component" value="Chromosome 4"/>
</dbReference>
<evidence type="ECO:0000313" key="3">
    <source>
        <dbReference type="Proteomes" id="UP001054821"/>
    </source>
</evidence>
<dbReference type="GO" id="GO:0005783">
    <property type="term" value="C:endoplasmic reticulum"/>
    <property type="evidence" value="ECO:0007669"/>
    <property type="project" value="TreeGrafter"/>
</dbReference>
<proteinExistence type="predicted"/>
<name>A0AAD4VWZ6_PRUDU</name>
<dbReference type="GO" id="GO:0003924">
    <property type="term" value="F:GTPase activity"/>
    <property type="evidence" value="ECO:0007669"/>
    <property type="project" value="TreeGrafter"/>
</dbReference>
<dbReference type="PANTHER" id="PTHR45923">
    <property type="entry name" value="PROTEIN SEY1"/>
    <property type="match status" value="1"/>
</dbReference>